<dbReference type="Pfam" id="PF08309">
    <property type="entry name" value="LVIVD"/>
    <property type="match status" value="2"/>
</dbReference>
<dbReference type="AlphaFoldDB" id="A0A1G9PW83"/>
<dbReference type="STRING" id="660521.SAMN04487949_0568"/>
<dbReference type="EMBL" id="FNHL01000001">
    <property type="protein sequence ID" value="SDM03010.1"/>
    <property type="molecule type" value="Genomic_DNA"/>
</dbReference>
<dbReference type="RefSeq" id="WP_089693865.1">
    <property type="nucleotide sequence ID" value="NZ_FNHL01000001.1"/>
</dbReference>
<accession>A0A1G9PW83</accession>
<feature type="region of interest" description="Disordered" evidence="1">
    <location>
        <begin position="410"/>
        <end position="462"/>
    </location>
</feature>
<dbReference type="SUPFAM" id="SSF69322">
    <property type="entry name" value="Tricorn protease domain 2"/>
    <property type="match status" value="1"/>
</dbReference>
<evidence type="ECO:0000313" key="3">
    <source>
        <dbReference type="Proteomes" id="UP000199451"/>
    </source>
</evidence>
<evidence type="ECO:0000256" key="1">
    <source>
        <dbReference type="SAM" id="MobiDB-lite"/>
    </source>
</evidence>
<organism evidence="2 3">
    <name type="scientific">Halogranum gelatinilyticum</name>
    <dbReference type="NCBI Taxonomy" id="660521"/>
    <lineage>
        <taxon>Archaea</taxon>
        <taxon>Methanobacteriati</taxon>
        <taxon>Methanobacteriota</taxon>
        <taxon>Stenosarchaea group</taxon>
        <taxon>Halobacteria</taxon>
        <taxon>Halobacteriales</taxon>
        <taxon>Haloferacaceae</taxon>
    </lineage>
</organism>
<proteinExistence type="predicted"/>
<dbReference type="OrthoDB" id="134269at2157"/>
<name>A0A1G9PW83_9EURY</name>
<sequence length="486" mass="51404">MHRRDVLRLGASALGASVLGSVGAAAHPGPYRPYGSVAVDGAKEAVVGDDGTTVFVAATDGYAVVDVSVADQPEVVAERRKLLADREAGPLRGIYDVKVSGDTLVVVGPANPIPGALAGMLVEDVSDPENPETVAFYETDYPIHNCYLDGDYAYLTGNDGGENPVVVVDISGEPEEVGRWSLPAYDDAWSDVDSWLRSTHDVWVQDGRAYLAEWDAGTWILDVSDPTEPSYLGHLGGRPPDELADLTSREVRHEGVTPPGNDHFVTVSDDGTLLGVGRESWAANTEEDGLVGGPSGITLYDIADPTEPAELATIDPPASDAPTYGGTWTTAHNFEFHGDRLYSSWYRGGVKRHDISDPSNPVELTWWRDPAAASFWSAQVAVPGETFVASDMGVPRRQGAELYVFPDHAGDQADAPALTNETTTDDPDVITASPTPTADSTSTTDANSSTADGTSDVDAPGFGVGVGLTALGVAAWRLARNRPDEE</sequence>
<feature type="compositionally biased region" description="Low complexity" evidence="1">
    <location>
        <begin position="431"/>
        <end position="456"/>
    </location>
</feature>
<gene>
    <name evidence="2" type="ORF">SAMN04487949_0568</name>
</gene>
<evidence type="ECO:0000313" key="2">
    <source>
        <dbReference type="EMBL" id="SDM03010.1"/>
    </source>
</evidence>
<keyword evidence="3" id="KW-1185">Reference proteome</keyword>
<dbReference type="InterPro" id="IPR013211">
    <property type="entry name" value="LVIVD"/>
</dbReference>
<reference evidence="3" key="1">
    <citation type="submission" date="2016-10" db="EMBL/GenBank/DDBJ databases">
        <authorList>
            <person name="Varghese N."/>
            <person name="Submissions S."/>
        </authorList>
    </citation>
    <scope>NUCLEOTIDE SEQUENCE [LARGE SCALE GENOMIC DNA]</scope>
    <source>
        <strain evidence="3">CGMCC 1.10119</strain>
    </source>
</reference>
<dbReference type="Proteomes" id="UP000199451">
    <property type="component" value="Unassembled WGS sequence"/>
</dbReference>
<protein>
    <submittedName>
        <fullName evidence="2">LVIVD repeat-containing protein</fullName>
    </submittedName>
</protein>